<proteinExistence type="predicted"/>
<dbReference type="InterPro" id="IPR000719">
    <property type="entry name" value="Prot_kinase_dom"/>
</dbReference>
<comment type="caution">
    <text evidence="2">The sequence shown here is derived from an EMBL/GenBank/DDBJ whole genome shotgun (WGS) entry which is preliminary data.</text>
</comment>
<sequence>MESSLPDLVRDTKLETIRAADHVVHIIYVSNVSIGQRRARVEERWETGKFLGRGSFGCVLLQKCTSGPNSGQVRAVKEIYKGTPSSFQATTCYTRELEAIAKFSQERYRCHRTVTKTTRY</sequence>
<dbReference type="AlphaFoldDB" id="A0AAE0MLC7"/>
<protein>
    <recommendedName>
        <fullName evidence="1">Protein kinase domain-containing protein</fullName>
    </recommendedName>
</protein>
<organism evidence="2 3">
    <name type="scientific">Cercophora scortea</name>
    <dbReference type="NCBI Taxonomy" id="314031"/>
    <lineage>
        <taxon>Eukaryota</taxon>
        <taxon>Fungi</taxon>
        <taxon>Dikarya</taxon>
        <taxon>Ascomycota</taxon>
        <taxon>Pezizomycotina</taxon>
        <taxon>Sordariomycetes</taxon>
        <taxon>Sordariomycetidae</taxon>
        <taxon>Sordariales</taxon>
        <taxon>Lasiosphaeriaceae</taxon>
        <taxon>Cercophora</taxon>
    </lineage>
</organism>
<reference evidence="2" key="1">
    <citation type="journal article" date="2023" name="Mol. Phylogenet. Evol.">
        <title>Genome-scale phylogeny and comparative genomics of the fungal order Sordariales.</title>
        <authorList>
            <person name="Hensen N."/>
            <person name="Bonometti L."/>
            <person name="Westerberg I."/>
            <person name="Brannstrom I.O."/>
            <person name="Guillou S."/>
            <person name="Cros-Aarteil S."/>
            <person name="Calhoun S."/>
            <person name="Haridas S."/>
            <person name="Kuo A."/>
            <person name="Mondo S."/>
            <person name="Pangilinan J."/>
            <person name="Riley R."/>
            <person name="LaButti K."/>
            <person name="Andreopoulos B."/>
            <person name="Lipzen A."/>
            <person name="Chen C."/>
            <person name="Yan M."/>
            <person name="Daum C."/>
            <person name="Ng V."/>
            <person name="Clum A."/>
            <person name="Steindorff A."/>
            <person name="Ohm R.A."/>
            <person name="Martin F."/>
            <person name="Silar P."/>
            <person name="Natvig D.O."/>
            <person name="Lalanne C."/>
            <person name="Gautier V."/>
            <person name="Ament-Velasquez S.L."/>
            <person name="Kruys A."/>
            <person name="Hutchinson M.I."/>
            <person name="Powell A.J."/>
            <person name="Barry K."/>
            <person name="Miller A.N."/>
            <person name="Grigoriev I.V."/>
            <person name="Debuchy R."/>
            <person name="Gladieux P."/>
            <person name="Hiltunen Thoren M."/>
            <person name="Johannesson H."/>
        </authorList>
    </citation>
    <scope>NUCLEOTIDE SEQUENCE</scope>
    <source>
        <strain evidence="2">SMH4131-1</strain>
    </source>
</reference>
<dbReference type="InterPro" id="IPR011009">
    <property type="entry name" value="Kinase-like_dom_sf"/>
</dbReference>
<dbReference type="SUPFAM" id="SSF56112">
    <property type="entry name" value="Protein kinase-like (PK-like)"/>
    <property type="match status" value="1"/>
</dbReference>
<gene>
    <name evidence="2" type="ORF">B0T19DRAFT_37132</name>
</gene>
<accession>A0AAE0MLC7</accession>
<dbReference type="Proteomes" id="UP001286456">
    <property type="component" value="Unassembled WGS sequence"/>
</dbReference>
<evidence type="ECO:0000313" key="3">
    <source>
        <dbReference type="Proteomes" id="UP001286456"/>
    </source>
</evidence>
<dbReference type="GO" id="GO:0005524">
    <property type="term" value="F:ATP binding"/>
    <property type="evidence" value="ECO:0007669"/>
    <property type="project" value="InterPro"/>
</dbReference>
<evidence type="ECO:0000259" key="1">
    <source>
        <dbReference type="PROSITE" id="PS50011"/>
    </source>
</evidence>
<name>A0AAE0MLC7_9PEZI</name>
<reference evidence="2" key="2">
    <citation type="submission" date="2023-06" db="EMBL/GenBank/DDBJ databases">
        <authorList>
            <consortium name="Lawrence Berkeley National Laboratory"/>
            <person name="Haridas S."/>
            <person name="Hensen N."/>
            <person name="Bonometti L."/>
            <person name="Westerberg I."/>
            <person name="Brannstrom I.O."/>
            <person name="Guillou S."/>
            <person name="Cros-Aarteil S."/>
            <person name="Calhoun S."/>
            <person name="Kuo A."/>
            <person name="Mondo S."/>
            <person name="Pangilinan J."/>
            <person name="Riley R."/>
            <person name="Labutti K."/>
            <person name="Andreopoulos B."/>
            <person name="Lipzen A."/>
            <person name="Chen C."/>
            <person name="Yanf M."/>
            <person name="Daum C."/>
            <person name="Ng V."/>
            <person name="Clum A."/>
            <person name="Steindorff A."/>
            <person name="Ohm R."/>
            <person name="Martin F."/>
            <person name="Silar P."/>
            <person name="Natvig D."/>
            <person name="Lalanne C."/>
            <person name="Gautier V."/>
            <person name="Ament-Velasquez S.L."/>
            <person name="Kruys A."/>
            <person name="Hutchinson M.I."/>
            <person name="Powell A.J."/>
            <person name="Barry K."/>
            <person name="Miller A.N."/>
            <person name="Grigoriev I.V."/>
            <person name="Debuchy R."/>
            <person name="Gladieux P."/>
            <person name="Thoren M.H."/>
            <person name="Johannesson H."/>
        </authorList>
    </citation>
    <scope>NUCLEOTIDE SEQUENCE</scope>
    <source>
        <strain evidence="2">SMH4131-1</strain>
    </source>
</reference>
<dbReference type="GO" id="GO:0004672">
    <property type="term" value="F:protein kinase activity"/>
    <property type="evidence" value="ECO:0007669"/>
    <property type="project" value="InterPro"/>
</dbReference>
<evidence type="ECO:0000313" key="2">
    <source>
        <dbReference type="EMBL" id="KAK3336380.1"/>
    </source>
</evidence>
<dbReference type="Gene3D" id="3.30.200.20">
    <property type="entry name" value="Phosphorylase Kinase, domain 1"/>
    <property type="match status" value="1"/>
</dbReference>
<keyword evidence="3" id="KW-1185">Reference proteome</keyword>
<dbReference type="PROSITE" id="PS50011">
    <property type="entry name" value="PROTEIN_KINASE_DOM"/>
    <property type="match status" value="1"/>
</dbReference>
<feature type="domain" description="Protein kinase" evidence="1">
    <location>
        <begin position="45"/>
        <end position="120"/>
    </location>
</feature>
<dbReference type="EMBL" id="JAUEPO010000001">
    <property type="protein sequence ID" value="KAK3336380.1"/>
    <property type="molecule type" value="Genomic_DNA"/>
</dbReference>